<evidence type="ECO:0000259" key="1">
    <source>
        <dbReference type="Pfam" id="PF14214"/>
    </source>
</evidence>
<proteinExistence type="predicted"/>
<evidence type="ECO:0000313" key="3">
    <source>
        <dbReference type="Proteomes" id="UP001632038"/>
    </source>
</evidence>
<protein>
    <recommendedName>
        <fullName evidence="1">Helitron helicase-like domain-containing protein</fullName>
    </recommendedName>
</protein>
<feature type="domain" description="Helitron helicase-like" evidence="1">
    <location>
        <begin position="111"/>
        <end position="312"/>
    </location>
</feature>
<evidence type="ECO:0000313" key="2">
    <source>
        <dbReference type="EMBL" id="KAL3627818.1"/>
    </source>
</evidence>
<dbReference type="EMBL" id="JAVIJP010000038">
    <property type="protein sequence ID" value="KAL3627818.1"/>
    <property type="molecule type" value="Genomic_DNA"/>
</dbReference>
<gene>
    <name evidence="2" type="ORF">CASFOL_028233</name>
</gene>
<name>A0ABD3CD92_9LAMI</name>
<dbReference type="Proteomes" id="UP001632038">
    <property type="component" value="Unassembled WGS sequence"/>
</dbReference>
<sequence>MKKGRNKEDPTNFNCIFGILVSRRSFCTRYEPPASGNLGGIVCVDDSNASKYDIVVHKKDGPPHRVSKLHPSYMPLQYPLLFPFAEPGWSPGMRLRSVSGAKMRNLTMNMYYSFQIQDRQNMYSLLLNGGRLFQQYLVDAYTCIEQSRLDFVNANQNIFRSEFVAGLYDALARCDNDAHDIGKRIFLPSSFTGGPRYMYKHYQDGLAICRVYGSPQYFITFTCNVKWPEISRHLDMVEGLQAQNCPDIIARVFRIKVQQFLRFMRSDRTFGDVVAGIEQCCLLKSELISLSFADLYTIEFQKRGLPHCHTLIWVASAYKVRDAADVDRYISAEIPDPVVDPALHKIVTDLMMHGPCGLARPASPCMRDNRCSKSFPKMFECNSRFDKDGYVHYRRRDSPHRATKNGILLDNSYVVPYNEALIRHFNGHINVEHCGWNMMIKYLFKYISKGADRVRFCITRSEEAGAVSPAATVPVINEVQNFVDGRYICPHEASWRIINFPIHERTPAVEVLAVHLQNMQNVTFKENLQLQAIIRNPSFGKTTLTKWLERTNDHRMV</sequence>
<comment type="caution">
    <text evidence="2">The sequence shown here is derived from an EMBL/GenBank/DDBJ whole genome shotgun (WGS) entry which is preliminary data.</text>
</comment>
<dbReference type="PANTHER" id="PTHR45786:SF77">
    <property type="entry name" value="HELITRON HELICASE-LIKE DOMAIN-CONTAINING PROTEIN-RELATED"/>
    <property type="match status" value="1"/>
</dbReference>
<accession>A0ABD3CD92</accession>
<organism evidence="2 3">
    <name type="scientific">Castilleja foliolosa</name>
    <dbReference type="NCBI Taxonomy" id="1961234"/>
    <lineage>
        <taxon>Eukaryota</taxon>
        <taxon>Viridiplantae</taxon>
        <taxon>Streptophyta</taxon>
        <taxon>Embryophyta</taxon>
        <taxon>Tracheophyta</taxon>
        <taxon>Spermatophyta</taxon>
        <taxon>Magnoliopsida</taxon>
        <taxon>eudicotyledons</taxon>
        <taxon>Gunneridae</taxon>
        <taxon>Pentapetalae</taxon>
        <taxon>asterids</taxon>
        <taxon>lamiids</taxon>
        <taxon>Lamiales</taxon>
        <taxon>Orobanchaceae</taxon>
        <taxon>Pedicularideae</taxon>
        <taxon>Castillejinae</taxon>
        <taxon>Castilleja</taxon>
    </lineage>
</organism>
<keyword evidence="3" id="KW-1185">Reference proteome</keyword>
<reference evidence="3" key="1">
    <citation type="journal article" date="2024" name="IScience">
        <title>Strigolactones Initiate the Formation of Haustorium-like Structures in Castilleja.</title>
        <authorList>
            <person name="Buerger M."/>
            <person name="Peterson D."/>
            <person name="Chory J."/>
        </authorList>
    </citation>
    <scope>NUCLEOTIDE SEQUENCE [LARGE SCALE GENOMIC DNA]</scope>
</reference>
<dbReference type="PANTHER" id="PTHR45786">
    <property type="entry name" value="DNA BINDING PROTEIN-LIKE"/>
    <property type="match status" value="1"/>
</dbReference>
<dbReference type="InterPro" id="IPR025476">
    <property type="entry name" value="Helitron_helicase-like"/>
</dbReference>
<dbReference type="AlphaFoldDB" id="A0ABD3CD92"/>
<dbReference type="Pfam" id="PF14214">
    <property type="entry name" value="Helitron_like_N"/>
    <property type="match status" value="1"/>
</dbReference>